<comment type="caution">
    <text evidence="2">The sequence shown here is derived from an EMBL/GenBank/DDBJ whole genome shotgun (WGS) entry which is preliminary data.</text>
</comment>
<sequence length="60" mass="6859">MRRREQDQRTWHTSSYSQGVTNCVEVSEGTTTAVRDSRNRGRGHLEFPHGEWTALLVTVA</sequence>
<name>A0ABU7K4L9_9ACTN</name>
<reference evidence="2 3" key="1">
    <citation type="submission" date="2023-08" db="EMBL/GenBank/DDBJ databases">
        <authorList>
            <person name="Girao M."/>
            <person name="Carvalho M.F."/>
        </authorList>
    </citation>
    <scope>NUCLEOTIDE SEQUENCE [LARGE SCALE GENOMIC DNA]</scope>
    <source>
        <strain evidence="2 3">CT-R113</strain>
    </source>
</reference>
<dbReference type="Proteomes" id="UP001356095">
    <property type="component" value="Unassembled WGS sequence"/>
</dbReference>
<feature type="domain" description="DUF397" evidence="1">
    <location>
        <begin position="10"/>
        <end position="59"/>
    </location>
</feature>
<gene>
    <name evidence="2" type="ORF">Q8791_08150</name>
</gene>
<dbReference type="Pfam" id="PF04149">
    <property type="entry name" value="DUF397"/>
    <property type="match status" value="1"/>
</dbReference>
<keyword evidence="3" id="KW-1185">Reference proteome</keyword>
<dbReference type="InterPro" id="IPR007278">
    <property type="entry name" value="DUF397"/>
</dbReference>
<protein>
    <submittedName>
        <fullName evidence="2">DUF397 domain-containing protein</fullName>
    </submittedName>
</protein>
<accession>A0ABU7K4L9</accession>
<dbReference type="RefSeq" id="WP_330090990.1">
    <property type="nucleotide sequence ID" value="NZ_JAUZMY010000006.1"/>
</dbReference>
<dbReference type="EMBL" id="JAUZMY010000006">
    <property type="protein sequence ID" value="MEE2037188.1"/>
    <property type="molecule type" value="Genomic_DNA"/>
</dbReference>
<evidence type="ECO:0000259" key="1">
    <source>
        <dbReference type="Pfam" id="PF04149"/>
    </source>
</evidence>
<evidence type="ECO:0000313" key="3">
    <source>
        <dbReference type="Proteomes" id="UP001356095"/>
    </source>
</evidence>
<organism evidence="2 3">
    <name type="scientific">Nocardiopsis codii</name>
    <dbReference type="NCBI Taxonomy" id="3065942"/>
    <lineage>
        <taxon>Bacteria</taxon>
        <taxon>Bacillati</taxon>
        <taxon>Actinomycetota</taxon>
        <taxon>Actinomycetes</taxon>
        <taxon>Streptosporangiales</taxon>
        <taxon>Nocardiopsidaceae</taxon>
        <taxon>Nocardiopsis</taxon>
    </lineage>
</organism>
<proteinExistence type="predicted"/>
<evidence type="ECO:0000313" key="2">
    <source>
        <dbReference type="EMBL" id="MEE2037188.1"/>
    </source>
</evidence>